<feature type="region of interest" description="Disordered" evidence="1">
    <location>
        <begin position="84"/>
        <end position="106"/>
    </location>
</feature>
<gene>
    <name evidence="3" type="primary">LOC111355128</name>
</gene>
<dbReference type="PANTHER" id="PTHR47501">
    <property type="entry name" value="TRANSPOSASE-RELATED"/>
    <property type="match status" value="1"/>
</dbReference>
<dbReference type="SUPFAM" id="SSF53098">
    <property type="entry name" value="Ribonuclease H-like"/>
    <property type="match status" value="1"/>
</dbReference>
<evidence type="ECO:0000313" key="3">
    <source>
        <dbReference type="RefSeq" id="XP_022824640.1"/>
    </source>
</evidence>
<protein>
    <submittedName>
        <fullName evidence="3">Uncharacterized protein LOC111355128</fullName>
    </submittedName>
</protein>
<evidence type="ECO:0000256" key="1">
    <source>
        <dbReference type="SAM" id="MobiDB-lite"/>
    </source>
</evidence>
<dbReference type="Proteomes" id="UP000301870">
    <property type="component" value="Chromosome 20"/>
</dbReference>
<evidence type="ECO:0000313" key="2">
    <source>
        <dbReference type="Proteomes" id="UP000301870"/>
    </source>
</evidence>
<dbReference type="AlphaFoldDB" id="A0A9J7ITM7"/>
<dbReference type="InterPro" id="IPR012337">
    <property type="entry name" value="RNaseH-like_sf"/>
</dbReference>
<name>A0A9J7ITM7_SPOLT</name>
<dbReference type="KEGG" id="sliu:111355128"/>
<organism evidence="2 3">
    <name type="scientific">Spodoptera litura</name>
    <name type="common">Asian cotton leafworm</name>
    <dbReference type="NCBI Taxonomy" id="69820"/>
    <lineage>
        <taxon>Eukaryota</taxon>
        <taxon>Metazoa</taxon>
        <taxon>Ecdysozoa</taxon>
        <taxon>Arthropoda</taxon>
        <taxon>Hexapoda</taxon>
        <taxon>Insecta</taxon>
        <taxon>Pterygota</taxon>
        <taxon>Neoptera</taxon>
        <taxon>Endopterygota</taxon>
        <taxon>Lepidoptera</taxon>
        <taxon>Glossata</taxon>
        <taxon>Ditrysia</taxon>
        <taxon>Noctuoidea</taxon>
        <taxon>Noctuidae</taxon>
        <taxon>Amphipyrinae</taxon>
        <taxon>Spodoptera</taxon>
    </lineage>
</organism>
<dbReference type="RefSeq" id="XP_022824640.1">
    <property type="nucleotide sequence ID" value="XM_022968872.1"/>
</dbReference>
<dbReference type="PANTHER" id="PTHR47501:SF5">
    <property type="entry name" value="HAT C-TERMINAL DIMERISATION DOMAIN-CONTAINING PROTEIN"/>
    <property type="match status" value="1"/>
</dbReference>
<dbReference type="OrthoDB" id="10057873at2759"/>
<accession>A0A9J7ITM7</accession>
<sequence>MASSSFSSLSTNLEFETVYHEQLETLPCILDGKFFTYSEICTLCRPKLVKISGFNNSTSNFVTHLKRRHGEETHNEYQSYLKTMKKNKRSTRTSKQLQPDIRDGSTSDVPCSISRYTDRTISQDQFNENIFKFFIHSMIPLQTIDDHFFKKIFADLNISANGLYVPSRRTLGRLIDDCFDKEITKIKSELRDVDEVCTTADIWSAKTRSFLGVTAHWLDTNLKRKSETLACRRFSGTHSYDRIALLLEAVHAEFGLDSRKVLATVTDNGSNFVKAFKEFGIDVENCENFTHNIDDNSEPAESSILEEDSHIEVISVAHFSTYNEVDPLAFDENIIPQSIILELPVHLRCCAHKLNLCATTDANKVLRNNDTSICNIHNQVIKKCNNLWNSAGRPKSAEIILDIVGHTLSKPGITRWNSLYDSLKQIASIQEKSVQLHVALGMTNVLRDDDFHYIKEYLRCSKPIAEALDILQGEQDMYYGILLPCLVSLRKKLQKLNRESLTFCQMLVKKYLESVETRFAEFFDFSSKVAQNAAVAAMSYPRFKDKWLGCVNIEYHSRIKSIFKGAVIKEIHEAPETLQVTPNNIYEDSYFEFDTDSSEPDSGDMYQIQRSKADAIISHFLADQDRDVSMLNRYPEIKRVFKKYNTPLPSSGPVERLFSYATMTNLPKSHRLSDEMLEKRVLLKSNLSHTWHT</sequence>
<dbReference type="GeneID" id="111355128"/>
<reference evidence="3" key="1">
    <citation type="submission" date="2025-08" db="UniProtKB">
        <authorList>
            <consortium name="RefSeq"/>
        </authorList>
    </citation>
    <scope>IDENTIFICATION</scope>
    <source>
        <strain evidence="3">Ishihara</strain>
        <tissue evidence="3">Whole body</tissue>
    </source>
</reference>
<keyword evidence="2" id="KW-1185">Reference proteome</keyword>
<proteinExistence type="predicted"/>